<dbReference type="InterPro" id="IPR051829">
    <property type="entry name" value="Multiheme_Cytochr_ET"/>
</dbReference>
<organism evidence="2">
    <name type="scientific">marine metagenome</name>
    <dbReference type="NCBI Taxonomy" id="408172"/>
    <lineage>
        <taxon>unclassified sequences</taxon>
        <taxon>metagenomes</taxon>
        <taxon>ecological metagenomes</taxon>
    </lineage>
</organism>
<dbReference type="GO" id="GO:0016491">
    <property type="term" value="F:oxidoreductase activity"/>
    <property type="evidence" value="ECO:0007669"/>
    <property type="project" value="TreeGrafter"/>
</dbReference>
<evidence type="ECO:0000313" key="2">
    <source>
        <dbReference type="EMBL" id="SVB31114.1"/>
    </source>
</evidence>
<dbReference type="PANTHER" id="PTHR35038">
    <property type="entry name" value="DISSIMILATORY SULFITE REDUCTASE SIRA"/>
    <property type="match status" value="1"/>
</dbReference>
<evidence type="ECO:0000256" key="1">
    <source>
        <dbReference type="ARBA" id="ARBA00022729"/>
    </source>
</evidence>
<dbReference type="AlphaFoldDB" id="A0A382CZ94"/>
<protein>
    <submittedName>
        <fullName evidence="2">Uncharacterized protein</fullName>
    </submittedName>
</protein>
<proteinExistence type="predicted"/>
<dbReference type="SUPFAM" id="SSF48695">
    <property type="entry name" value="Multiheme cytochromes"/>
    <property type="match status" value="1"/>
</dbReference>
<gene>
    <name evidence="2" type="ORF">METZ01_LOCUS183968</name>
</gene>
<name>A0A382CZ94_9ZZZZ</name>
<dbReference type="PANTHER" id="PTHR35038:SF5">
    <property type="entry name" value="CYTOCHROME C-TYPE PROTEIN NRFB"/>
    <property type="match status" value="1"/>
</dbReference>
<sequence>MVMNQNITIKLFFIGLIFLLQGTLFSGEQKLGDSPDGSRHPAVHKIKLMDHDSSIIHLYEQPLLPFSTEMTCGACHDYQSIRSGWHFNAGSAGNDGRNSQPWIYSNPKTLTQIPLSYRNWDGTFTPEEIGMSVFKFTQLFNRHHPGGSVGEQEKFWDKNNIFRWNVSGKVEVNCLVCHDVDPANDRSQYARQLKKQNFRWAPASTVSFADVNGSAKDMPDHYDIYYGLAPDESKSIPPGIDYDKNMFNEKDEVFFDVTRNIPNENCYFCHSSMIVDKKRSEFWQHGEDVHLRRGMNCVDCHRNGLDHQMVRGYPNEYRDRNSPELYAFSCAGCHFPNKNDQNISHNNHGQIPQHKGLPPIHFDRLSCTACHSGELPESESFFTKTSMAHALGTHGINKADSTLPHIITPVFQKDDNGKISPVNMVWPSFWGWKNDGNISPMNQDGYESIVKNVLSELPLNKNGSWPVIEENQISDILT</sequence>
<keyword evidence="1" id="KW-0732">Signal</keyword>
<dbReference type="EMBL" id="UINC01036717">
    <property type="protein sequence ID" value="SVB31114.1"/>
    <property type="molecule type" value="Genomic_DNA"/>
</dbReference>
<dbReference type="Gene3D" id="3.90.10.10">
    <property type="entry name" value="Cytochrome C3"/>
    <property type="match status" value="1"/>
</dbReference>
<accession>A0A382CZ94</accession>
<reference evidence="2" key="1">
    <citation type="submission" date="2018-05" db="EMBL/GenBank/DDBJ databases">
        <authorList>
            <person name="Lanie J.A."/>
            <person name="Ng W.-L."/>
            <person name="Kazmierczak K.M."/>
            <person name="Andrzejewski T.M."/>
            <person name="Davidsen T.M."/>
            <person name="Wayne K.J."/>
            <person name="Tettelin H."/>
            <person name="Glass J.I."/>
            <person name="Rusch D."/>
            <person name="Podicherti R."/>
            <person name="Tsui H.-C.T."/>
            <person name="Winkler M.E."/>
        </authorList>
    </citation>
    <scope>NUCLEOTIDE SEQUENCE</scope>
</reference>
<dbReference type="InterPro" id="IPR036280">
    <property type="entry name" value="Multihaem_cyt_sf"/>
</dbReference>
<feature type="non-terminal residue" evidence="2">
    <location>
        <position position="478"/>
    </location>
</feature>